<protein>
    <submittedName>
        <fullName evidence="3">Acyltransferase</fullName>
    </submittedName>
</protein>
<sequence>MSPLSPRCITYFDCLRFLLAQTVVVGHGFGFFFGYWGGFFPSKAPYIQSIAVVGFFFVSGFLICRSAVANIKYKGGDYVRYYVDRLSRVYTTLAPCLIFVFLVDLFFSYQVSDFELGDNLTISTFFKNLLLLPSMPFGTMRPIWSLMFEWWIYILFGGVVFFRKNWIFSAICIGVGGYYTWRLQDLSATRLLN</sequence>
<keyword evidence="1" id="KW-0472">Membrane</keyword>
<evidence type="ECO:0000313" key="4">
    <source>
        <dbReference type="Proteomes" id="UP000663249"/>
    </source>
</evidence>
<feature type="transmembrane region" description="Helical" evidence="1">
    <location>
        <begin position="89"/>
        <end position="109"/>
    </location>
</feature>
<keyword evidence="1" id="KW-1133">Transmembrane helix</keyword>
<keyword evidence="3" id="KW-0808">Transferase</keyword>
<keyword evidence="1" id="KW-0812">Transmembrane</keyword>
<gene>
    <name evidence="3" type="ORF">JTY93_08900</name>
</gene>
<feature type="transmembrane region" description="Helical" evidence="1">
    <location>
        <begin position="17"/>
        <end position="40"/>
    </location>
</feature>
<evidence type="ECO:0000259" key="2">
    <source>
        <dbReference type="Pfam" id="PF01757"/>
    </source>
</evidence>
<dbReference type="Proteomes" id="UP000663249">
    <property type="component" value="Chromosome"/>
</dbReference>
<keyword evidence="4" id="KW-1185">Reference proteome</keyword>
<feature type="transmembrane region" description="Helical" evidence="1">
    <location>
        <begin position="46"/>
        <end position="68"/>
    </location>
</feature>
<keyword evidence="3" id="KW-0012">Acyltransferase</keyword>
<name>A0ABX7K425_9PSED</name>
<feature type="domain" description="Acyltransferase 3" evidence="2">
    <location>
        <begin position="10"/>
        <end position="173"/>
    </location>
</feature>
<evidence type="ECO:0000313" key="3">
    <source>
        <dbReference type="EMBL" id="QSB41455.1"/>
    </source>
</evidence>
<evidence type="ECO:0000256" key="1">
    <source>
        <dbReference type="SAM" id="Phobius"/>
    </source>
</evidence>
<dbReference type="InterPro" id="IPR002656">
    <property type="entry name" value="Acyl_transf_3_dom"/>
</dbReference>
<dbReference type="Pfam" id="PF01757">
    <property type="entry name" value="Acyl_transf_3"/>
    <property type="match status" value="1"/>
</dbReference>
<feature type="transmembrane region" description="Helical" evidence="1">
    <location>
        <begin position="143"/>
        <end position="162"/>
    </location>
</feature>
<organism evidence="3 4">
    <name type="scientific">Pseudomonas hygromyciniae</name>
    <dbReference type="NCBI Taxonomy" id="2812000"/>
    <lineage>
        <taxon>Bacteria</taxon>
        <taxon>Pseudomonadati</taxon>
        <taxon>Pseudomonadota</taxon>
        <taxon>Gammaproteobacteria</taxon>
        <taxon>Pseudomonadales</taxon>
        <taxon>Pseudomonadaceae</taxon>
        <taxon>Pseudomonas</taxon>
    </lineage>
</organism>
<proteinExistence type="predicted"/>
<reference evidence="3 4" key="1">
    <citation type="submission" date="2021-02" db="EMBL/GenBank/DDBJ databases">
        <title>Genomic and phenotypic characterization of Pseudomonas hygromyciniae, a novel bacterial species discovered from a commercially purchased antibiotic vial.</title>
        <authorList>
            <person name="Turner T.L."/>
            <person name="Mitra S.D."/>
            <person name="Kochan T.J."/>
            <person name="Pincus N.B."/>
            <person name="Lebrun-Corbin M."/>
            <person name="Cheung B."/>
            <person name="Gatesy S.W."/>
            <person name="Afzal T."/>
            <person name="Ozer E.A."/>
            <person name="Hauser A.R."/>
        </authorList>
    </citation>
    <scope>NUCLEOTIDE SEQUENCE [LARGE SCALE GENOMIC DNA]</scope>
    <source>
        <strain evidence="3 4">SDM007</strain>
    </source>
</reference>
<dbReference type="EMBL" id="CP070506">
    <property type="protein sequence ID" value="QSB41455.1"/>
    <property type="molecule type" value="Genomic_DNA"/>
</dbReference>
<dbReference type="RefSeq" id="WP_205477860.1">
    <property type="nucleotide sequence ID" value="NZ_CP070506.1"/>
</dbReference>
<accession>A0ABX7K425</accession>
<dbReference type="GO" id="GO:0016746">
    <property type="term" value="F:acyltransferase activity"/>
    <property type="evidence" value="ECO:0007669"/>
    <property type="project" value="UniProtKB-KW"/>
</dbReference>